<dbReference type="RefSeq" id="WP_119653213.1">
    <property type="nucleotide sequence ID" value="NZ_NSDI01000049.1"/>
</dbReference>
<dbReference type="Proteomes" id="UP000265497">
    <property type="component" value="Unassembled WGS sequence"/>
</dbReference>
<comment type="caution">
    <text evidence="1">The sequence shown here is derived from an EMBL/GenBank/DDBJ whole genome shotgun (WGS) entry which is preliminary data.</text>
</comment>
<evidence type="ECO:0000313" key="2">
    <source>
        <dbReference type="Proteomes" id="UP000265497"/>
    </source>
</evidence>
<sequence>MTHIKTTEFKALYVLGEIVRDFEKLHFLQMQDKDQNQLRKARKILEHIIYKNGYRVVYRTQQAICKKIKPS</sequence>
<evidence type="ECO:0000313" key="1">
    <source>
        <dbReference type="EMBL" id="RIY34764.1"/>
    </source>
</evidence>
<proteinExistence type="predicted"/>
<protein>
    <submittedName>
        <fullName evidence="1">Uncharacterized protein</fullName>
    </submittedName>
</protein>
<accession>A0A3A1YEW7</accession>
<organism evidence="1 2">
    <name type="scientific">Capnocytophaga canis</name>
    <dbReference type="NCBI Taxonomy" id="1848903"/>
    <lineage>
        <taxon>Bacteria</taxon>
        <taxon>Pseudomonadati</taxon>
        <taxon>Bacteroidota</taxon>
        <taxon>Flavobacteriia</taxon>
        <taxon>Flavobacteriales</taxon>
        <taxon>Flavobacteriaceae</taxon>
        <taxon>Capnocytophaga</taxon>
    </lineage>
</organism>
<reference evidence="1 2" key="1">
    <citation type="submission" date="2017-08" db="EMBL/GenBank/DDBJ databases">
        <title>Capnocytophaga canis 17-158 assembly.</title>
        <authorList>
            <person name="Gulvik C.A."/>
        </authorList>
    </citation>
    <scope>NUCLEOTIDE SEQUENCE [LARGE SCALE GENOMIC DNA]</scope>
    <source>
        <strain evidence="1 2">17-158</strain>
    </source>
</reference>
<dbReference type="AlphaFoldDB" id="A0A3A1YEW7"/>
<gene>
    <name evidence="1" type="ORF">CKY20_11720</name>
</gene>
<dbReference type="EMBL" id="NSDI01000049">
    <property type="protein sequence ID" value="RIY34764.1"/>
    <property type="molecule type" value="Genomic_DNA"/>
</dbReference>
<name>A0A3A1YEW7_9FLAO</name>